<evidence type="ECO:0000256" key="1">
    <source>
        <dbReference type="ARBA" id="ARBA00009427"/>
    </source>
</evidence>
<dbReference type="Pfam" id="PF02224">
    <property type="entry name" value="Cytidylate_kin"/>
    <property type="match status" value="1"/>
</dbReference>
<dbReference type="HAMAP" id="MF_00238">
    <property type="entry name" value="Cytidyl_kinase_type1"/>
    <property type="match status" value="1"/>
</dbReference>
<evidence type="ECO:0000313" key="11">
    <source>
        <dbReference type="Proteomes" id="UP000011021"/>
    </source>
</evidence>
<dbReference type="Gene3D" id="3.40.50.300">
    <property type="entry name" value="P-loop containing nucleotide triphosphate hydrolases"/>
    <property type="match status" value="1"/>
</dbReference>
<dbReference type="Proteomes" id="UP000011021">
    <property type="component" value="Unassembled WGS sequence"/>
</dbReference>
<reference evidence="10 11" key="1">
    <citation type="submission" date="2010-12" db="EMBL/GenBank/DDBJ databases">
        <authorList>
            <person name="Muzny D."/>
            <person name="Qin X."/>
            <person name="Deng J."/>
            <person name="Jiang H."/>
            <person name="Liu Y."/>
            <person name="Qu J."/>
            <person name="Song X.-Z."/>
            <person name="Zhang L."/>
            <person name="Thornton R."/>
            <person name="Coyle M."/>
            <person name="Francisco L."/>
            <person name="Jackson L."/>
            <person name="Javaid M."/>
            <person name="Korchina V."/>
            <person name="Kovar C."/>
            <person name="Mata R."/>
            <person name="Mathew T."/>
            <person name="Ngo R."/>
            <person name="Nguyen L."/>
            <person name="Nguyen N."/>
            <person name="Okwuonu G."/>
            <person name="Ongeri F."/>
            <person name="Pham C."/>
            <person name="Simmons D."/>
            <person name="Wilczek-Boney K."/>
            <person name="Hale W."/>
            <person name="Jakkamsetti A."/>
            <person name="Pham P."/>
            <person name="Ruth R."/>
            <person name="San Lucas F."/>
            <person name="Warren J."/>
            <person name="Zhang J."/>
            <person name="Zhao Z."/>
            <person name="Zhou C."/>
            <person name="Zhu D."/>
            <person name="Lee S."/>
            <person name="Bess C."/>
            <person name="Blankenburg K."/>
            <person name="Forbes L."/>
            <person name="Fu Q."/>
            <person name="Gubbala S."/>
            <person name="Hirani K."/>
            <person name="Jayaseelan J.C."/>
            <person name="Lara F."/>
            <person name="Munidasa M."/>
            <person name="Palculict T."/>
            <person name="Patil S."/>
            <person name="Pu L.-L."/>
            <person name="Saada N."/>
            <person name="Tang L."/>
            <person name="Weissenberger G."/>
            <person name="Zhu Y."/>
            <person name="Hemphill L."/>
            <person name="Shang Y."/>
            <person name="Youmans B."/>
            <person name="Ayvaz T."/>
            <person name="Ross M."/>
            <person name="Santibanez J."/>
            <person name="Aqrawi P."/>
            <person name="Gross S."/>
            <person name="Joshi V."/>
            <person name="Fowler G."/>
            <person name="Nazareth L."/>
            <person name="Reid J."/>
            <person name="Worley K."/>
            <person name="Petrosino J."/>
            <person name="Highlander S."/>
            <person name="Gibbs R."/>
        </authorList>
    </citation>
    <scope>NUCLEOTIDE SEQUENCE [LARGE SCALE GENOMIC DNA]</scope>
    <source>
        <strain evidence="10 11">ATCC 51599</strain>
    </source>
</reference>
<dbReference type="GO" id="GO:0006220">
    <property type="term" value="P:pyrimidine nucleotide metabolic process"/>
    <property type="evidence" value="ECO:0007669"/>
    <property type="project" value="UniProtKB-UniRule"/>
</dbReference>
<evidence type="ECO:0000256" key="5">
    <source>
        <dbReference type="ARBA" id="ARBA00022840"/>
    </source>
</evidence>
<feature type="binding site" evidence="8">
    <location>
        <begin position="26"/>
        <end position="34"/>
    </location>
    <ligand>
        <name>ATP</name>
        <dbReference type="ChEBI" id="CHEBI:30616"/>
    </ligand>
</feature>
<evidence type="ECO:0000256" key="7">
    <source>
        <dbReference type="ARBA" id="ARBA00048478"/>
    </source>
</evidence>
<comment type="subcellular location">
    <subcellularLocation>
        <location evidence="8">Cytoplasm</location>
    </subcellularLocation>
</comment>
<comment type="catalytic activity">
    <reaction evidence="6 8">
        <text>dCMP + ATP = dCDP + ADP</text>
        <dbReference type="Rhea" id="RHEA:25094"/>
        <dbReference type="ChEBI" id="CHEBI:30616"/>
        <dbReference type="ChEBI" id="CHEBI:57566"/>
        <dbReference type="ChEBI" id="CHEBI:58593"/>
        <dbReference type="ChEBI" id="CHEBI:456216"/>
        <dbReference type="EC" id="2.7.4.25"/>
    </reaction>
</comment>
<dbReference type="STRING" id="887898.HMPREF0551_0289"/>
<comment type="caution">
    <text evidence="10">The sequence shown here is derived from an EMBL/GenBank/DDBJ whole genome shotgun (WGS) entry which is preliminary data.</text>
</comment>
<feature type="domain" description="Cytidylate kinase" evidence="9">
    <location>
        <begin position="22"/>
        <end position="231"/>
    </location>
</feature>
<evidence type="ECO:0000256" key="8">
    <source>
        <dbReference type="HAMAP-Rule" id="MF_00238"/>
    </source>
</evidence>
<dbReference type="EC" id="2.7.4.25" evidence="8"/>
<keyword evidence="8" id="KW-0963">Cytoplasm</keyword>
<evidence type="ECO:0000313" key="10">
    <source>
        <dbReference type="EMBL" id="EFV96106.1"/>
    </source>
</evidence>
<organism evidence="10 11">
    <name type="scientific">Lautropia mirabilis ATCC 51599</name>
    <dbReference type="NCBI Taxonomy" id="887898"/>
    <lineage>
        <taxon>Bacteria</taxon>
        <taxon>Pseudomonadati</taxon>
        <taxon>Pseudomonadota</taxon>
        <taxon>Betaproteobacteria</taxon>
        <taxon>Burkholderiales</taxon>
        <taxon>Burkholderiaceae</taxon>
        <taxon>Lautropia</taxon>
    </lineage>
</organism>
<dbReference type="GO" id="GO:0036430">
    <property type="term" value="F:CMP kinase activity"/>
    <property type="evidence" value="ECO:0007669"/>
    <property type="project" value="RHEA"/>
</dbReference>
<dbReference type="GO" id="GO:0036431">
    <property type="term" value="F:dCMP kinase activity"/>
    <property type="evidence" value="ECO:0007669"/>
    <property type="project" value="InterPro"/>
</dbReference>
<comment type="similarity">
    <text evidence="1 8">Belongs to the cytidylate kinase family. Type 1 subfamily.</text>
</comment>
<accession>E7RTM0</accession>
<dbReference type="SUPFAM" id="SSF52540">
    <property type="entry name" value="P-loop containing nucleoside triphosphate hydrolases"/>
    <property type="match status" value="1"/>
</dbReference>
<dbReference type="RefSeq" id="WP_005672138.1">
    <property type="nucleotide sequence ID" value="NZ_CP146288.1"/>
</dbReference>
<keyword evidence="11" id="KW-1185">Reference proteome</keyword>
<dbReference type="HOGENOM" id="CLU_079959_2_0_4"/>
<sequence>MSSSHAHSHGHKDAAHHGIPVITIDGPTASGKGTVAARVAQRLGFHYLDSGVLYRLVAMKLVQEGEDGANEDAAVRAAQTLEPEFLSDGRIMLSGEDVSAAIRADGIGLQASRLAVHPAVREALNVLQHRARKEPGLVADGRDMGTVVFPDAPLKVFLTASVQARAERRHKQLLEKGFSATLEKILHDLKERDHRDAGRTVAPLKPAEDAFWLDSGNLTVDETVDRVLAAWQERQKA</sequence>
<dbReference type="PANTHER" id="PTHR21299:SF2">
    <property type="entry name" value="CYTIDYLATE KINASE"/>
    <property type="match status" value="1"/>
</dbReference>
<dbReference type="eggNOG" id="COG0283">
    <property type="taxonomic scope" value="Bacteria"/>
</dbReference>
<dbReference type="EMBL" id="AEQP01000001">
    <property type="protein sequence ID" value="EFV96106.1"/>
    <property type="molecule type" value="Genomic_DNA"/>
</dbReference>
<dbReference type="GO" id="GO:0015949">
    <property type="term" value="P:nucleobase-containing small molecule interconversion"/>
    <property type="evidence" value="ECO:0007669"/>
    <property type="project" value="TreeGrafter"/>
</dbReference>
<dbReference type="NCBIfam" id="TIGR00017">
    <property type="entry name" value="cmk"/>
    <property type="match status" value="1"/>
</dbReference>
<evidence type="ECO:0000259" key="9">
    <source>
        <dbReference type="Pfam" id="PF02224"/>
    </source>
</evidence>
<dbReference type="PANTHER" id="PTHR21299">
    <property type="entry name" value="CYTIDYLATE KINASE/PANTOATE-BETA-ALANINE LIGASE"/>
    <property type="match status" value="1"/>
</dbReference>
<keyword evidence="2 8" id="KW-0808">Transferase</keyword>
<dbReference type="CDD" id="cd02020">
    <property type="entry name" value="CMPK"/>
    <property type="match status" value="1"/>
</dbReference>
<evidence type="ECO:0000256" key="3">
    <source>
        <dbReference type="ARBA" id="ARBA00022741"/>
    </source>
</evidence>
<evidence type="ECO:0000256" key="4">
    <source>
        <dbReference type="ARBA" id="ARBA00022777"/>
    </source>
</evidence>
<dbReference type="AlphaFoldDB" id="E7RTM0"/>
<dbReference type="InterPro" id="IPR011994">
    <property type="entry name" value="Cytidylate_kinase_dom"/>
</dbReference>
<gene>
    <name evidence="8 10" type="primary">cmk</name>
    <name evidence="10" type="ORF">HMPREF0551_0289</name>
</gene>
<evidence type="ECO:0000256" key="2">
    <source>
        <dbReference type="ARBA" id="ARBA00022679"/>
    </source>
</evidence>
<protein>
    <recommendedName>
        <fullName evidence="8">Cytidylate kinase</fullName>
        <shortName evidence="8">CK</shortName>
        <ecNumber evidence="8">2.7.4.25</ecNumber>
    </recommendedName>
    <alternativeName>
        <fullName evidence="8">Cytidine monophosphate kinase</fullName>
        <shortName evidence="8">CMP kinase</shortName>
    </alternativeName>
</protein>
<evidence type="ECO:0000256" key="6">
    <source>
        <dbReference type="ARBA" id="ARBA00047615"/>
    </source>
</evidence>
<proteinExistence type="inferred from homology"/>
<dbReference type="GO" id="GO:0005524">
    <property type="term" value="F:ATP binding"/>
    <property type="evidence" value="ECO:0007669"/>
    <property type="project" value="UniProtKB-UniRule"/>
</dbReference>
<keyword evidence="3 8" id="KW-0547">Nucleotide-binding</keyword>
<dbReference type="GO" id="GO:0005829">
    <property type="term" value="C:cytosol"/>
    <property type="evidence" value="ECO:0007669"/>
    <property type="project" value="TreeGrafter"/>
</dbReference>
<dbReference type="InterPro" id="IPR027417">
    <property type="entry name" value="P-loop_NTPase"/>
</dbReference>
<keyword evidence="4 8" id="KW-0418">Kinase</keyword>
<name>E7RTM0_9BURK</name>
<keyword evidence="5 8" id="KW-0067">ATP-binding</keyword>
<comment type="catalytic activity">
    <reaction evidence="7 8">
        <text>CMP + ATP = CDP + ADP</text>
        <dbReference type="Rhea" id="RHEA:11600"/>
        <dbReference type="ChEBI" id="CHEBI:30616"/>
        <dbReference type="ChEBI" id="CHEBI:58069"/>
        <dbReference type="ChEBI" id="CHEBI:60377"/>
        <dbReference type="ChEBI" id="CHEBI:456216"/>
        <dbReference type="EC" id="2.7.4.25"/>
    </reaction>
</comment>
<dbReference type="InterPro" id="IPR003136">
    <property type="entry name" value="Cytidylate_kin"/>
</dbReference>